<protein>
    <recommendedName>
        <fullName evidence="1">DUF6884 domain-containing protein</fullName>
    </recommendedName>
</protein>
<dbReference type="Proteomes" id="UP000027451">
    <property type="component" value="Unassembled WGS sequence"/>
</dbReference>
<evidence type="ECO:0000313" key="3">
    <source>
        <dbReference type="Proteomes" id="UP000027451"/>
    </source>
</evidence>
<dbReference type="AlphaFoldDB" id="A0A656QDX0"/>
<gene>
    <name evidence="2" type="ORF">BG60_11190</name>
</gene>
<evidence type="ECO:0000313" key="2">
    <source>
        <dbReference type="EMBL" id="KDR28481.1"/>
    </source>
</evidence>
<feature type="domain" description="DUF6884" evidence="1">
    <location>
        <begin position="23"/>
        <end position="127"/>
    </location>
</feature>
<accession>A0A656QDX0</accession>
<keyword evidence="3" id="KW-1185">Reference proteome</keyword>
<proteinExistence type="predicted"/>
<reference evidence="2 3" key="1">
    <citation type="submission" date="2014-03" db="EMBL/GenBank/DDBJ databases">
        <title>Draft Genome Sequences of Four Burkholderia Strains.</title>
        <authorList>
            <person name="Liu X.Y."/>
            <person name="Li C.X."/>
            <person name="Xu J.H."/>
        </authorList>
    </citation>
    <scope>NUCLEOTIDE SEQUENCE [LARGE SCALE GENOMIC DNA]</scope>
    <source>
        <strain evidence="2 3">OP-1</strain>
    </source>
</reference>
<evidence type="ECO:0000259" key="1">
    <source>
        <dbReference type="Pfam" id="PF21818"/>
    </source>
</evidence>
<dbReference type="InterPro" id="IPR049251">
    <property type="entry name" value="DUF6884"/>
</dbReference>
<dbReference type="EMBL" id="JFHD01000018">
    <property type="protein sequence ID" value="KDR28481.1"/>
    <property type="molecule type" value="Genomic_DNA"/>
</dbReference>
<organism evidence="2 3">
    <name type="scientific">Caballeronia zhejiangensis</name>
    <dbReference type="NCBI Taxonomy" id="871203"/>
    <lineage>
        <taxon>Bacteria</taxon>
        <taxon>Pseudomonadati</taxon>
        <taxon>Pseudomonadota</taxon>
        <taxon>Betaproteobacteria</taxon>
        <taxon>Burkholderiales</taxon>
        <taxon>Burkholderiaceae</taxon>
        <taxon>Caballeronia</taxon>
    </lineage>
</organism>
<comment type="caution">
    <text evidence="2">The sequence shown here is derived from an EMBL/GenBank/DDBJ whole genome shotgun (WGS) entry which is preliminary data.</text>
</comment>
<dbReference type="Pfam" id="PF21818">
    <property type="entry name" value="DUF6884"/>
    <property type="match status" value="1"/>
</dbReference>
<name>A0A656QDX0_9BURK</name>
<sequence length="251" mass="27559">MGARRRITKKKEAIMTSATQDLVILACSATKLPYAARALDLYQGVMYGTFRANVRRDAHPHVVILSALHGFIRSDAVIEPYEQRLTSERADHMLRHLDDFLPAQSPQGITKVLLAGGAEYRRVMRAAVPRLVERGCITAQASVTETSGGIGYQRQQLGEFLRACPPAQDVVGQHQNGTPLYRSLGGFNVDQSVDVVYASRPDLPARPAVIEQLFHGPAGPTACVLMLDAKDIDRARTWVGLRDIKPGNSLF</sequence>